<feature type="transmembrane region" description="Helical" evidence="2">
    <location>
        <begin position="421"/>
        <end position="439"/>
    </location>
</feature>
<evidence type="ECO:0000256" key="1">
    <source>
        <dbReference type="SAM" id="MobiDB-lite"/>
    </source>
</evidence>
<dbReference type="InterPro" id="IPR054215">
    <property type="entry name" value="DUF6923"/>
</dbReference>
<keyword evidence="2" id="KW-0472">Membrane</keyword>
<feature type="domain" description="DUF6923" evidence="3">
    <location>
        <begin position="73"/>
        <end position="252"/>
    </location>
</feature>
<organism evidence="4 5">
    <name type="scientific">Amycolatopsis tolypomycina</name>
    <dbReference type="NCBI Taxonomy" id="208445"/>
    <lineage>
        <taxon>Bacteria</taxon>
        <taxon>Bacillati</taxon>
        <taxon>Actinomycetota</taxon>
        <taxon>Actinomycetes</taxon>
        <taxon>Pseudonocardiales</taxon>
        <taxon>Pseudonocardiaceae</taxon>
        <taxon>Amycolatopsis</taxon>
    </lineage>
</organism>
<accession>A0A1H4P1H9</accession>
<reference evidence="5" key="1">
    <citation type="submission" date="2016-10" db="EMBL/GenBank/DDBJ databases">
        <authorList>
            <person name="Varghese N."/>
            <person name="Submissions S."/>
        </authorList>
    </citation>
    <scope>NUCLEOTIDE SEQUENCE [LARGE SCALE GENOMIC DNA]</scope>
    <source>
        <strain evidence="5">DSM 44544</strain>
    </source>
</reference>
<feature type="region of interest" description="Disordered" evidence="1">
    <location>
        <begin position="254"/>
        <end position="419"/>
    </location>
</feature>
<dbReference type="STRING" id="208445.SAMN04489727_2238"/>
<evidence type="ECO:0000313" key="4">
    <source>
        <dbReference type="EMBL" id="SEC01347.1"/>
    </source>
</evidence>
<dbReference type="Pfam" id="PF21959">
    <property type="entry name" value="DUF6923"/>
    <property type="match status" value="1"/>
</dbReference>
<dbReference type="RefSeq" id="WP_091306035.1">
    <property type="nucleotide sequence ID" value="NZ_FNSO01000004.1"/>
</dbReference>
<dbReference type="AlphaFoldDB" id="A0A1H4P1H9"/>
<keyword evidence="2" id="KW-1133">Transmembrane helix</keyword>
<feature type="compositionally biased region" description="Basic and acidic residues" evidence="1">
    <location>
        <begin position="398"/>
        <end position="419"/>
    </location>
</feature>
<dbReference type="OrthoDB" id="3386127at2"/>
<feature type="compositionally biased region" description="Pro residues" evidence="1">
    <location>
        <begin position="294"/>
        <end position="395"/>
    </location>
</feature>
<evidence type="ECO:0000256" key="2">
    <source>
        <dbReference type="SAM" id="Phobius"/>
    </source>
</evidence>
<evidence type="ECO:0000313" key="5">
    <source>
        <dbReference type="Proteomes" id="UP000199622"/>
    </source>
</evidence>
<sequence>MTGTRFRGAAVIGAAAAVAALLAASGWLAPPAARLAVAQAPGGCTVLQAENERGGAPTTLRLLSLPGGVTQRVTRAGYWINAMGYSAAQGVVYGVADGTLAGRYHGAHAVRIDAGGVVTDLGVLGRAGARDPVWSPVTGATAGAVDGDRWYVRQGSDLYTVDIDPARRDYGRVVRRTALRPVSLAVGVDDFAFDPADGLLYGVSASSRGHGSVVTLDPSSGAVEVVPGLRFPEGGAYGSVVLAPGTIYATANREGRRSVTWRLPRDGSGPATEVATGPALASGDAAGCFAEPPALSPPPPSTPPGQSSPPPSTPPGQSSPPSTPPGQSSPPPPPPSSPPPRTEQPPAPPPPEPSPPPPPVEQQPVVVPPSPAPTPTPAPVVTPTPTPSPAPPPTTPRARPEKEPEPVARDTGRRTEEKRRWGLAALLLVLGGGAAIAHGRRHR</sequence>
<evidence type="ECO:0000259" key="3">
    <source>
        <dbReference type="Pfam" id="PF21959"/>
    </source>
</evidence>
<gene>
    <name evidence="4" type="ORF">SAMN04489727_2238</name>
</gene>
<dbReference type="Proteomes" id="UP000199622">
    <property type="component" value="Unassembled WGS sequence"/>
</dbReference>
<name>A0A1H4P1H9_9PSEU</name>
<dbReference type="SUPFAM" id="SSF69322">
    <property type="entry name" value="Tricorn protease domain 2"/>
    <property type="match status" value="1"/>
</dbReference>
<proteinExistence type="predicted"/>
<keyword evidence="2" id="KW-0812">Transmembrane</keyword>
<keyword evidence="5" id="KW-1185">Reference proteome</keyword>
<protein>
    <recommendedName>
        <fullName evidence="3">DUF6923 domain-containing protein</fullName>
    </recommendedName>
</protein>
<dbReference type="EMBL" id="FNSO01000004">
    <property type="protein sequence ID" value="SEC01347.1"/>
    <property type="molecule type" value="Genomic_DNA"/>
</dbReference>